<sequence length="352" mass="39345">MPRPSKRAKASEQTAQSSLPRETFTDLPSELLLDIVSRIPTMSIVDDLFSNPGYLPLAYRERSASLRALSQTCKTLRKLCLPLAWETLEACTTTGSRNMFFKEVGESLERKCNGLMQSEYLFPYVRIVTVSLTRYKTSTILPAFASCLAVLPNLHTIQVVHANTQMTTAIKTAFEGHTLPSVRTVAVPSCAHEILRRCPGVEHVTCNKHVDDESRLIGALASAKCGNLKTLRGISPNKAQAKRIGGIAPNLTLIQVVADRYNCFSDNGPGFIADFADSFKNLSTIEIRFEPESITERVECLKVQCVRDARWILGSRKCDGEKLIRLRYTRWEGPDDEFKVVTEYKLEEIVVV</sequence>
<protein>
    <submittedName>
        <fullName evidence="2">Uncharacterized protein</fullName>
    </submittedName>
</protein>
<dbReference type="HOGENOM" id="CLU_054439_0_0_1"/>
<dbReference type="InterPro" id="IPR032675">
    <property type="entry name" value="LRR_dom_sf"/>
</dbReference>
<dbReference type="AlphaFoldDB" id="A0A0C3EK94"/>
<dbReference type="InParanoid" id="A0A0C3EK94"/>
<organism evidence="2 3">
    <name type="scientific">Piloderma croceum (strain F 1598)</name>
    <dbReference type="NCBI Taxonomy" id="765440"/>
    <lineage>
        <taxon>Eukaryota</taxon>
        <taxon>Fungi</taxon>
        <taxon>Dikarya</taxon>
        <taxon>Basidiomycota</taxon>
        <taxon>Agaricomycotina</taxon>
        <taxon>Agaricomycetes</taxon>
        <taxon>Agaricomycetidae</taxon>
        <taxon>Atheliales</taxon>
        <taxon>Atheliaceae</taxon>
        <taxon>Piloderma</taxon>
    </lineage>
</organism>
<evidence type="ECO:0000313" key="2">
    <source>
        <dbReference type="EMBL" id="KIM73045.1"/>
    </source>
</evidence>
<dbReference type="Gene3D" id="3.80.10.10">
    <property type="entry name" value="Ribonuclease Inhibitor"/>
    <property type="match status" value="1"/>
</dbReference>
<dbReference type="OrthoDB" id="3251070at2759"/>
<feature type="compositionally biased region" description="Polar residues" evidence="1">
    <location>
        <begin position="11"/>
        <end position="20"/>
    </location>
</feature>
<reference evidence="3" key="2">
    <citation type="submission" date="2015-01" db="EMBL/GenBank/DDBJ databases">
        <title>Evolutionary Origins and Diversification of the Mycorrhizal Mutualists.</title>
        <authorList>
            <consortium name="DOE Joint Genome Institute"/>
            <consortium name="Mycorrhizal Genomics Consortium"/>
            <person name="Kohler A."/>
            <person name="Kuo A."/>
            <person name="Nagy L.G."/>
            <person name="Floudas D."/>
            <person name="Copeland A."/>
            <person name="Barry K.W."/>
            <person name="Cichocki N."/>
            <person name="Veneault-Fourrey C."/>
            <person name="LaButti K."/>
            <person name="Lindquist E.A."/>
            <person name="Lipzen A."/>
            <person name="Lundell T."/>
            <person name="Morin E."/>
            <person name="Murat C."/>
            <person name="Riley R."/>
            <person name="Ohm R."/>
            <person name="Sun H."/>
            <person name="Tunlid A."/>
            <person name="Henrissat B."/>
            <person name="Grigoriev I.V."/>
            <person name="Hibbett D.S."/>
            <person name="Martin F."/>
        </authorList>
    </citation>
    <scope>NUCLEOTIDE SEQUENCE [LARGE SCALE GENOMIC DNA]</scope>
    <source>
        <strain evidence="3">F 1598</strain>
    </source>
</reference>
<proteinExistence type="predicted"/>
<name>A0A0C3EK94_PILCF</name>
<evidence type="ECO:0000256" key="1">
    <source>
        <dbReference type="SAM" id="MobiDB-lite"/>
    </source>
</evidence>
<feature type="region of interest" description="Disordered" evidence="1">
    <location>
        <begin position="1"/>
        <end position="21"/>
    </location>
</feature>
<reference evidence="2 3" key="1">
    <citation type="submission" date="2014-04" db="EMBL/GenBank/DDBJ databases">
        <authorList>
            <consortium name="DOE Joint Genome Institute"/>
            <person name="Kuo A."/>
            <person name="Tarkka M."/>
            <person name="Buscot F."/>
            <person name="Kohler A."/>
            <person name="Nagy L.G."/>
            <person name="Floudas D."/>
            <person name="Copeland A."/>
            <person name="Barry K.W."/>
            <person name="Cichocki N."/>
            <person name="Veneault-Fourrey C."/>
            <person name="LaButti K."/>
            <person name="Lindquist E.A."/>
            <person name="Lipzen A."/>
            <person name="Lundell T."/>
            <person name="Morin E."/>
            <person name="Murat C."/>
            <person name="Sun H."/>
            <person name="Tunlid A."/>
            <person name="Henrissat B."/>
            <person name="Grigoriev I.V."/>
            <person name="Hibbett D.S."/>
            <person name="Martin F."/>
            <person name="Nordberg H.P."/>
            <person name="Cantor M.N."/>
            <person name="Hua S.X."/>
        </authorList>
    </citation>
    <scope>NUCLEOTIDE SEQUENCE [LARGE SCALE GENOMIC DNA]</scope>
    <source>
        <strain evidence="2 3">F 1598</strain>
    </source>
</reference>
<dbReference type="EMBL" id="KN833095">
    <property type="protein sequence ID" value="KIM73045.1"/>
    <property type="molecule type" value="Genomic_DNA"/>
</dbReference>
<evidence type="ECO:0000313" key="3">
    <source>
        <dbReference type="Proteomes" id="UP000054166"/>
    </source>
</evidence>
<gene>
    <name evidence="2" type="ORF">PILCRDRAFT_93223</name>
</gene>
<dbReference type="Proteomes" id="UP000054166">
    <property type="component" value="Unassembled WGS sequence"/>
</dbReference>
<accession>A0A0C3EK94</accession>
<keyword evidence="3" id="KW-1185">Reference proteome</keyword>